<evidence type="ECO:0000313" key="3">
    <source>
        <dbReference type="Proteomes" id="UP000199052"/>
    </source>
</evidence>
<accession>A0A1I3BYJ7</accession>
<gene>
    <name evidence="2" type="ORF">SAMN05421678_12754</name>
</gene>
<reference evidence="2 3" key="1">
    <citation type="submission" date="2016-10" db="EMBL/GenBank/DDBJ databases">
        <authorList>
            <person name="de Groot N.N."/>
        </authorList>
    </citation>
    <scope>NUCLEOTIDE SEQUENCE [LARGE SCALE GENOMIC DNA]</scope>
    <source>
        <strain evidence="2 3">CPCC 202808</strain>
    </source>
</reference>
<evidence type="ECO:0000256" key="1">
    <source>
        <dbReference type="SAM" id="Phobius"/>
    </source>
</evidence>
<keyword evidence="1" id="KW-1133">Transmembrane helix</keyword>
<dbReference type="EMBL" id="FOOI01000027">
    <property type="protein sequence ID" value="SFH67019.1"/>
    <property type="molecule type" value="Genomic_DNA"/>
</dbReference>
<protein>
    <submittedName>
        <fullName evidence="2">Predicted lipoprotein with conserved Yx(FWY)xxD motif</fullName>
    </submittedName>
</protein>
<feature type="transmembrane region" description="Helical" evidence="1">
    <location>
        <begin position="20"/>
        <end position="39"/>
    </location>
</feature>
<dbReference type="STRING" id="504797.SAMN05421678_12754"/>
<proteinExistence type="predicted"/>
<keyword evidence="1" id="KW-0472">Membrane</keyword>
<name>A0A1I3BYJ7_9ACTN</name>
<evidence type="ECO:0000313" key="2">
    <source>
        <dbReference type="EMBL" id="SFH67019.1"/>
    </source>
</evidence>
<dbReference type="Proteomes" id="UP000199052">
    <property type="component" value="Unassembled WGS sequence"/>
</dbReference>
<organism evidence="2 3">
    <name type="scientific">Actinopolymorpha cephalotaxi</name>
    <dbReference type="NCBI Taxonomy" id="504797"/>
    <lineage>
        <taxon>Bacteria</taxon>
        <taxon>Bacillati</taxon>
        <taxon>Actinomycetota</taxon>
        <taxon>Actinomycetes</taxon>
        <taxon>Propionibacteriales</taxon>
        <taxon>Actinopolymorphaceae</taxon>
        <taxon>Actinopolymorpha</taxon>
    </lineage>
</organism>
<dbReference type="PANTHER" id="PTHR39335:SF1">
    <property type="entry name" value="BLL4220 PROTEIN"/>
    <property type="match status" value="1"/>
</dbReference>
<keyword evidence="2" id="KW-0449">Lipoprotein</keyword>
<keyword evidence="1" id="KW-0812">Transmembrane</keyword>
<dbReference type="AlphaFoldDB" id="A0A1I3BYJ7"/>
<dbReference type="PANTHER" id="PTHR39335">
    <property type="entry name" value="BLL4220 PROTEIN"/>
    <property type="match status" value="1"/>
</dbReference>
<dbReference type="GO" id="GO:0043448">
    <property type="term" value="P:alkane catabolic process"/>
    <property type="evidence" value="ECO:0007669"/>
    <property type="project" value="TreeGrafter"/>
</dbReference>
<sequence length="201" mass="20730">MGSARSQDSRPAPRARRPGLGWCAGAVATAAIMSMAAVAGCQGNSPSTRDDPTAAVVSSAPAAYTPTVGPSVVLTREVKGFSRLLTDHRGMTIYTNSGPVNSKVPGCTGSCTSVWHPVIVDARELTGPGSLGVRLTVLERPGGLHQLAVNGHRAYTFVADSGPGQVGGDSFITGGAQNRTYTWRAVRVADAAPTEVVFTPR</sequence>